<dbReference type="Gene3D" id="3.20.20.140">
    <property type="entry name" value="Metal-dependent hydrolases"/>
    <property type="match status" value="1"/>
</dbReference>
<comment type="caution">
    <text evidence="3">The sequence shown here is derived from an EMBL/GenBank/DDBJ whole genome shotgun (WGS) entry which is preliminary data.</text>
</comment>
<dbReference type="RefSeq" id="WP_369314515.1">
    <property type="nucleotide sequence ID" value="NZ_JBEHZE010000001.1"/>
</dbReference>
<dbReference type="Pfam" id="PF07676">
    <property type="entry name" value="PD40"/>
    <property type="match status" value="3"/>
</dbReference>
<dbReference type="InterPro" id="IPR011059">
    <property type="entry name" value="Metal-dep_hydrolase_composite"/>
</dbReference>
<dbReference type="SUPFAM" id="SSF82171">
    <property type="entry name" value="DPP6 N-terminal domain-like"/>
    <property type="match status" value="1"/>
</dbReference>
<feature type="chain" id="PRO_5046004276" evidence="1">
    <location>
        <begin position="23"/>
        <end position="1081"/>
    </location>
</feature>
<evidence type="ECO:0000313" key="3">
    <source>
        <dbReference type="EMBL" id="MEX6634537.1"/>
    </source>
</evidence>
<evidence type="ECO:0000256" key="1">
    <source>
        <dbReference type="SAM" id="SignalP"/>
    </source>
</evidence>
<evidence type="ECO:0000259" key="2">
    <source>
        <dbReference type="Pfam" id="PF01979"/>
    </source>
</evidence>
<dbReference type="InterPro" id="IPR032466">
    <property type="entry name" value="Metal_Hydrolase"/>
</dbReference>
<dbReference type="InterPro" id="IPR051781">
    <property type="entry name" value="Metallo-dep_Hydrolase"/>
</dbReference>
<accession>A0ABV3Z6U4</accession>
<feature type="domain" description="Amidohydrolase-related" evidence="2">
    <location>
        <begin position="832"/>
        <end position="1050"/>
    </location>
</feature>
<organism evidence="3 4">
    <name type="scientific">Hyphococcus lacteus</name>
    <dbReference type="NCBI Taxonomy" id="3143536"/>
    <lineage>
        <taxon>Bacteria</taxon>
        <taxon>Pseudomonadati</taxon>
        <taxon>Pseudomonadota</taxon>
        <taxon>Alphaproteobacteria</taxon>
        <taxon>Parvularculales</taxon>
        <taxon>Parvularculaceae</taxon>
        <taxon>Hyphococcus</taxon>
    </lineage>
</organism>
<keyword evidence="4" id="KW-1185">Reference proteome</keyword>
<reference evidence="3 4" key="1">
    <citation type="submission" date="2024-05" db="EMBL/GenBank/DDBJ databases">
        <title>Three bacterial strains, DH-69, EH-24, and ECK-19 isolated from coastal sediments.</title>
        <authorList>
            <person name="Ye Y.-Q."/>
            <person name="Du Z.-J."/>
        </authorList>
    </citation>
    <scope>NUCLEOTIDE SEQUENCE [LARGE SCALE GENOMIC DNA]</scope>
    <source>
        <strain evidence="3 4">ECK-19</strain>
    </source>
</reference>
<evidence type="ECO:0000313" key="4">
    <source>
        <dbReference type="Proteomes" id="UP001560685"/>
    </source>
</evidence>
<sequence>MSLYKLCIALSAAFLFTGTAHTQTLSADNGLSLKPSRQLSFEVEEGTWMSVDVSPNGKMLAFDILGDLFTVPIDGGRAKLISGGMAYETQPTFSPDGKSIAYISDVSGSENIWVARTDGSAPRMVSNSTDASHFTSPAWSMDGSTLYASKRLGRHAPYQLWAFDFLNGEGENVFSDSSRDKVHSIGAVASNDGTSLYFASLDTATATLYSIPAWKIVRHNLRTKQTDSVVTSLTGAFRPRLSPNGKWLAYGTRFDGQTGLRLRDLHSGEDRWLAYPVQRDNRDASFNSDLLPAYSFSKDSKSVIAAFGGKLRQIDIASGKVKEIPFKADLDIDIASFPRPIKRVDTGPVRARLIQDPALSPDGTKVVFTAFAKLHAFDFSSEDVTQLFESDDGQFQPSWSADGRWITYVTWNAKDGGAIWKLAATGGKPHRLTPVGMYYSEPVFSPDGKWVYALMSNNHERMGLQEEVTPRRFSDLVKVPANGGAAQIITHLGVGAERPFVTDASNRVFFTTPKGVKSVLNSGIDGEGLDEKLHVRVDGLHAWTRAGSPYPVNNVVFSPDGKWFLTLSANQLFLSAVPKPSSETPVVDIFAKPGPAIKQVSPLGADYYGWASDGSSFYWAMGSSFYRQKIDSVDFSVSTPPSEAELSKRDQVVDIVVQRPRDIPNGTVLFRGATAITMKGTEVVPDADVLVTDNRISGVAPRGKLPIPDDAKIIELDGAYITPGFVDTHAHWYEIRHDVLDLESWSFRISLAFGITSGLDPQAMDQDMFAYQDMIDAGMMIGPRAWSVGQGLFPNNQISSQEMAENIVRKYAEKYRTHNVKSYFIGDREQRQWVVQAADKYGVVVTTEGGDDFSLDITHAIDGFAGNEHALPVVPLYDDVIKLIAETKIGYTPTLMIDSNGGGSTAKDDFFVNDPPHNNPKVTRFMPHYVLDTRASAAKWVRPEERLYPQTAKAIADIYRAGGLIGVGSHAEFQGLGYHWEMEALTTGGLTPHEVLQSATRMGSEIIGRSADIGTIEIGKLADLLVMEKNPLEDIRNARSIKFVVKNGRIYEDETLDEIWPEKRRLSPGWHHEVLPIDTFK</sequence>
<dbReference type="Gene3D" id="2.120.10.30">
    <property type="entry name" value="TolB, C-terminal domain"/>
    <property type="match status" value="2"/>
</dbReference>
<dbReference type="InterPro" id="IPR006680">
    <property type="entry name" value="Amidohydro-rel"/>
</dbReference>
<name>A0ABV3Z6U4_9PROT</name>
<gene>
    <name evidence="3" type="ORF">ABFZ84_13355</name>
</gene>
<proteinExistence type="predicted"/>
<protein>
    <submittedName>
        <fullName evidence="3">Amidohydrolase family protein</fullName>
    </submittedName>
</protein>
<dbReference type="EMBL" id="JBEHZE010000001">
    <property type="protein sequence ID" value="MEX6634537.1"/>
    <property type="molecule type" value="Genomic_DNA"/>
</dbReference>
<dbReference type="SUPFAM" id="SSF51556">
    <property type="entry name" value="Metallo-dependent hydrolases"/>
    <property type="match status" value="1"/>
</dbReference>
<dbReference type="InterPro" id="IPR011042">
    <property type="entry name" value="6-blade_b-propeller_TolB-like"/>
</dbReference>
<dbReference type="PANTHER" id="PTHR43135">
    <property type="entry name" value="ALPHA-D-RIBOSE 1-METHYLPHOSPHONATE 5-TRIPHOSPHATE DIPHOSPHATASE"/>
    <property type="match status" value="1"/>
</dbReference>
<dbReference type="InterPro" id="IPR011659">
    <property type="entry name" value="WD40"/>
</dbReference>
<dbReference type="Proteomes" id="UP001560685">
    <property type="component" value="Unassembled WGS sequence"/>
</dbReference>
<feature type="signal peptide" evidence="1">
    <location>
        <begin position="1"/>
        <end position="22"/>
    </location>
</feature>
<dbReference type="Gene3D" id="2.30.40.10">
    <property type="entry name" value="Urease, subunit C, domain 1"/>
    <property type="match status" value="2"/>
</dbReference>
<dbReference type="SUPFAM" id="SSF51338">
    <property type="entry name" value="Composite domain of metallo-dependent hydrolases"/>
    <property type="match status" value="1"/>
</dbReference>
<dbReference type="PANTHER" id="PTHR43135:SF3">
    <property type="entry name" value="ALPHA-D-RIBOSE 1-METHYLPHOSPHONATE 5-TRIPHOSPHATE DIPHOSPHATASE"/>
    <property type="match status" value="1"/>
</dbReference>
<keyword evidence="1" id="KW-0732">Signal</keyword>
<dbReference type="Pfam" id="PF01979">
    <property type="entry name" value="Amidohydro_1"/>
    <property type="match status" value="1"/>
</dbReference>